<proteinExistence type="predicted"/>
<dbReference type="AlphaFoldDB" id="A0A1I8ACD6"/>
<dbReference type="WBParaSite" id="L893_g4001.t1">
    <property type="protein sequence ID" value="L893_g4001.t1"/>
    <property type="gene ID" value="L893_g4001"/>
</dbReference>
<evidence type="ECO:0000313" key="2">
    <source>
        <dbReference type="WBParaSite" id="L893_g4001.t1"/>
    </source>
</evidence>
<organism evidence="1 2">
    <name type="scientific">Steinernema glaseri</name>
    <dbReference type="NCBI Taxonomy" id="37863"/>
    <lineage>
        <taxon>Eukaryota</taxon>
        <taxon>Metazoa</taxon>
        <taxon>Ecdysozoa</taxon>
        <taxon>Nematoda</taxon>
        <taxon>Chromadorea</taxon>
        <taxon>Rhabditida</taxon>
        <taxon>Tylenchina</taxon>
        <taxon>Panagrolaimomorpha</taxon>
        <taxon>Strongyloidoidea</taxon>
        <taxon>Steinernematidae</taxon>
        <taxon>Steinernema</taxon>
    </lineage>
</organism>
<protein>
    <submittedName>
        <fullName evidence="2">Secreted protein</fullName>
    </submittedName>
</protein>
<keyword evidence="1" id="KW-1185">Reference proteome</keyword>
<sequence>MPDNGEGTFMFIPVFKANHVLLVYFRIVYFRIESWHHQRSQSEAIPIVVDTKNVQIFYVQTKIGLLLNTLAYLKCTLYRIHQTLTAS</sequence>
<accession>A0A1I8ACD6</accession>
<dbReference type="Proteomes" id="UP000095287">
    <property type="component" value="Unplaced"/>
</dbReference>
<name>A0A1I8ACD6_9BILA</name>
<evidence type="ECO:0000313" key="1">
    <source>
        <dbReference type="Proteomes" id="UP000095287"/>
    </source>
</evidence>
<reference evidence="2" key="1">
    <citation type="submission" date="2016-11" db="UniProtKB">
        <authorList>
            <consortium name="WormBaseParasite"/>
        </authorList>
    </citation>
    <scope>IDENTIFICATION</scope>
</reference>